<comment type="caution">
    <text evidence="1">The sequence shown here is derived from an EMBL/GenBank/DDBJ whole genome shotgun (WGS) entry which is preliminary data.</text>
</comment>
<evidence type="ECO:0000313" key="1">
    <source>
        <dbReference type="EMBL" id="KAL2543868.1"/>
    </source>
</evidence>
<gene>
    <name evidence="1" type="ORF">Fot_13101</name>
</gene>
<evidence type="ECO:0000313" key="2">
    <source>
        <dbReference type="Proteomes" id="UP001604277"/>
    </source>
</evidence>
<protein>
    <submittedName>
        <fullName evidence="1">Uncharacterized protein</fullName>
    </submittedName>
</protein>
<organism evidence="1 2">
    <name type="scientific">Forsythia ovata</name>
    <dbReference type="NCBI Taxonomy" id="205694"/>
    <lineage>
        <taxon>Eukaryota</taxon>
        <taxon>Viridiplantae</taxon>
        <taxon>Streptophyta</taxon>
        <taxon>Embryophyta</taxon>
        <taxon>Tracheophyta</taxon>
        <taxon>Spermatophyta</taxon>
        <taxon>Magnoliopsida</taxon>
        <taxon>eudicotyledons</taxon>
        <taxon>Gunneridae</taxon>
        <taxon>Pentapetalae</taxon>
        <taxon>asterids</taxon>
        <taxon>lamiids</taxon>
        <taxon>Lamiales</taxon>
        <taxon>Oleaceae</taxon>
        <taxon>Forsythieae</taxon>
        <taxon>Forsythia</taxon>
    </lineage>
</organism>
<dbReference type="AlphaFoldDB" id="A0ABD1W2I0"/>
<proteinExistence type="predicted"/>
<dbReference type="Proteomes" id="UP001604277">
    <property type="component" value="Unassembled WGS sequence"/>
</dbReference>
<name>A0ABD1W2I0_9LAMI</name>
<dbReference type="EMBL" id="JBFOLJ010000004">
    <property type="protein sequence ID" value="KAL2543868.1"/>
    <property type="molecule type" value="Genomic_DNA"/>
</dbReference>
<accession>A0ABD1W2I0</accession>
<sequence>MAINAMESIVLSNTSVNLTNTSIKSFNYRGYSQTLEVSLKTIEGVEDTKEEEEVEFMETIENYDHVHPSSPVDVVQTDASNAAELEPNQSPQDMRYNSEWQNLREDDGGELNADAELNADQKLKEKVKETAGLKLLTEMEMKSGLFWRG</sequence>
<keyword evidence="2" id="KW-1185">Reference proteome</keyword>
<reference evidence="2" key="1">
    <citation type="submission" date="2024-07" db="EMBL/GenBank/DDBJ databases">
        <title>Two chromosome-level genome assemblies of Korean endemic species Abeliophyllum distichum and Forsythia ovata (Oleaceae).</title>
        <authorList>
            <person name="Jang H."/>
        </authorList>
    </citation>
    <scope>NUCLEOTIDE SEQUENCE [LARGE SCALE GENOMIC DNA]</scope>
</reference>